<dbReference type="AlphaFoldDB" id="A0A848MDG6"/>
<evidence type="ECO:0000256" key="1">
    <source>
        <dbReference type="SAM" id="MobiDB-lite"/>
    </source>
</evidence>
<feature type="region of interest" description="Disordered" evidence="1">
    <location>
        <begin position="1"/>
        <end position="53"/>
    </location>
</feature>
<dbReference type="RefSeq" id="WP_169506855.1">
    <property type="nucleotide sequence ID" value="NZ_JABBPN010000029.1"/>
</dbReference>
<protein>
    <submittedName>
        <fullName evidence="2">Uncharacterized protein</fullName>
    </submittedName>
</protein>
<sequence>MLTIHSMTPFFHQQPRPQPITHSRKEETAEKPVSFQDILAQKMKDKSATKLQR</sequence>
<feature type="compositionally biased region" description="Basic and acidic residues" evidence="1">
    <location>
        <begin position="42"/>
        <end position="53"/>
    </location>
</feature>
<keyword evidence="3" id="KW-1185">Reference proteome</keyword>
<dbReference type="EMBL" id="JABBPN010000029">
    <property type="protein sequence ID" value="NMO98082.1"/>
    <property type="molecule type" value="Genomic_DNA"/>
</dbReference>
<name>A0A848MDG6_PAELE</name>
<evidence type="ECO:0000313" key="2">
    <source>
        <dbReference type="EMBL" id="NMO98082.1"/>
    </source>
</evidence>
<organism evidence="2 3">
    <name type="scientific">Paenibacillus lemnae</name>
    <dbReference type="NCBI Taxonomy" id="1330551"/>
    <lineage>
        <taxon>Bacteria</taxon>
        <taxon>Bacillati</taxon>
        <taxon>Bacillota</taxon>
        <taxon>Bacilli</taxon>
        <taxon>Bacillales</taxon>
        <taxon>Paenibacillaceae</taxon>
        <taxon>Paenibacillus</taxon>
    </lineage>
</organism>
<evidence type="ECO:0000313" key="3">
    <source>
        <dbReference type="Proteomes" id="UP000565468"/>
    </source>
</evidence>
<comment type="caution">
    <text evidence="2">The sequence shown here is derived from an EMBL/GenBank/DDBJ whole genome shotgun (WGS) entry which is preliminary data.</text>
</comment>
<dbReference type="Proteomes" id="UP000565468">
    <property type="component" value="Unassembled WGS sequence"/>
</dbReference>
<reference evidence="2 3" key="1">
    <citation type="submission" date="2020-04" db="EMBL/GenBank/DDBJ databases">
        <title>Paenibacillus algicola sp. nov., a novel marine bacterium producing alginate lyase.</title>
        <authorList>
            <person name="Huang H."/>
        </authorList>
    </citation>
    <scope>NUCLEOTIDE SEQUENCE [LARGE SCALE GENOMIC DNA]</scope>
    <source>
        <strain evidence="2 3">L7-75</strain>
    </source>
</reference>
<accession>A0A848MDG6</accession>
<proteinExistence type="predicted"/>
<gene>
    <name evidence="2" type="ORF">HII30_20220</name>
</gene>